<accession>R9RHV5</accession>
<geneLocation type="mitochondrion" evidence="17"/>
<evidence type="ECO:0000256" key="5">
    <source>
        <dbReference type="ARBA" id="ARBA00022448"/>
    </source>
</evidence>
<evidence type="ECO:0000256" key="16">
    <source>
        <dbReference type="SAM" id="SignalP"/>
    </source>
</evidence>
<evidence type="ECO:0000313" key="17">
    <source>
        <dbReference type="EMBL" id="AGM48307.1"/>
    </source>
</evidence>
<evidence type="ECO:0000256" key="4">
    <source>
        <dbReference type="ARBA" id="ARBA00021095"/>
    </source>
</evidence>
<dbReference type="Gene3D" id="1.20.120.1200">
    <property type="entry name" value="NADH-ubiquinone/plastoquinone oxidoreductase chain 6, subunit NuoJ"/>
    <property type="match status" value="1"/>
</dbReference>
<dbReference type="Pfam" id="PF00499">
    <property type="entry name" value="Oxidored_q3"/>
    <property type="match status" value="1"/>
</dbReference>
<evidence type="ECO:0000256" key="13">
    <source>
        <dbReference type="ARBA" id="ARBA00023136"/>
    </source>
</evidence>
<reference evidence="18" key="4">
    <citation type="journal article" date="2016" name="BMC Genomics">
        <title>Structure and variation of the mitochondrial genome of fishes.</title>
        <authorList>
            <person name="Satoh T.P."/>
            <person name="Miya M."/>
            <person name="Mabuchi K."/>
            <person name="Nishida M."/>
        </authorList>
    </citation>
    <scope>NUCLEOTIDE SEQUENCE</scope>
</reference>
<feature type="transmembrane region" description="Helical" evidence="15">
    <location>
        <begin position="36"/>
        <end position="66"/>
    </location>
</feature>
<dbReference type="InterPro" id="IPR042106">
    <property type="entry name" value="Nuo/plastoQ_OxRdtase_6_NuoJ"/>
</dbReference>
<dbReference type="EMBL" id="AP017450">
    <property type="protein sequence ID" value="BAX03875.1"/>
    <property type="molecule type" value="Genomic_DNA"/>
</dbReference>
<comment type="function">
    <text evidence="15">Core subunit of the mitochondrial membrane respiratory chain NADH dehydrogenase (Complex I) which catalyzes electron transfer from NADH through the respiratory chain, using ubiquinone as an electron acceptor. Essential for the catalytic activity and assembly of complex I.</text>
</comment>
<reference evidence="19" key="1">
    <citation type="submission" date="2004-04" db="EMBL/GenBank/DDBJ databases">
        <title>The ray-finned fish phylogeny.</title>
        <authorList>
            <person name="Miya M."/>
        </authorList>
    </citation>
    <scope>NUCLEOTIDE SEQUENCE</scope>
</reference>
<protein>
    <recommendedName>
        <fullName evidence="4 15">NADH-ubiquinone oxidoreductase chain 6</fullName>
        <ecNumber evidence="3 15">7.1.1.2</ecNumber>
    </recommendedName>
</protein>
<reference evidence="17" key="3">
    <citation type="journal article" date="2014" name="Mitochondrial DNA">
        <title>Mitochondrial genome of Psenopsis anomala (Pacific rudderfish) and structure schema comparison of control region in Stromateoidei.</title>
        <authorList>
            <person name="Quan X."/>
            <person name="Zhang B."/>
            <person name="Sun Y."/>
        </authorList>
    </citation>
    <scope>NUCLEOTIDE SEQUENCE</scope>
</reference>
<dbReference type="CTD" id="4541"/>
<dbReference type="EMBL" id="KC777290">
    <property type="protein sequence ID" value="AGM48307.1"/>
    <property type="molecule type" value="Genomic_DNA"/>
</dbReference>
<feature type="signal peptide" evidence="16">
    <location>
        <begin position="1"/>
        <end position="18"/>
    </location>
</feature>
<dbReference type="EC" id="7.1.1.2" evidence="3 15"/>
<keyword evidence="10 15" id="KW-1133">Transmembrane helix</keyword>
<gene>
    <name evidence="17" type="primary">ND6</name>
</gene>
<feature type="chain" id="PRO_5004489000" description="NADH-ubiquinone oxidoreductase chain 6" evidence="16">
    <location>
        <begin position="19"/>
        <end position="173"/>
    </location>
</feature>
<keyword evidence="5 15" id="KW-0813">Transport</keyword>
<evidence type="ECO:0000313" key="19">
    <source>
        <dbReference type="EMBL" id="BBU26200.1"/>
    </source>
</evidence>
<evidence type="ECO:0000256" key="7">
    <source>
        <dbReference type="ARBA" id="ARBA00022692"/>
    </source>
</evidence>
<evidence type="ECO:0000256" key="8">
    <source>
        <dbReference type="ARBA" id="ARBA00022967"/>
    </source>
</evidence>
<keyword evidence="15" id="KW-0830">Ubiquinone</keyword>
<dbReference type="InterPro" id="IPR050269">
    <property type="entry name" value="ComplexI_Subunit6"/>
</dbReference>
<dbReference type="GeneID" id="15825151"/>
<feature type="transmembrane region" description="Helical" evidence="15">
    <location>
        <begin position="136"/>
        <end position="159"/>
    </location>
</feature>
<keyword evidence="9 15" id="KW-0249">Electron transport</keyword>
<proteinExistence type="inferred from homology"/>
<keyword evidence="7 15" id="KW-0812">Transmembrane</keyword>
<evidence type="ECO:0000256" key="14">
    <source>
        <dbReference type="ARBA" id="ARBA00049551"/>
    </source>
</evidence>
<comment type="subcellular location">
    <subcellularLocation>
        <location evidence="1 15">Mitochondrion membrane</location>
        <topology evidence="1 15">Multi-pass membrane protein</topology>
    </subcellularLocation>
</comment>
<comment type="similarity">
    <text evidence="2 15">Belongs to the complex I subunit 6 family.</text>
</comment>
<keyword evidence="8 15" id="KW-1278">Translocase</keyword>
<evidence type="ECO:0000256" key="15">
    <source>
        <dbReference type="RuleBase" id="RU004430"/>
    </source>
</evidence>
<keyword evidence="12 15" id="KW-0496">Mitochondrion</keyword>
<evidence type="ECO:0000256" key="11">
    <source>
        <dbReference type="ARBA" id="ARBA00023027"/>
    </source>
</evidence>
<dbReference type="RefSeq" id="YP_008082919.1">
    <property type="nucleotide sequence ID" value="NC_021460.1"/>
</dbReference>
<evidence type="ECO:0000256" key="12">
    <source>
        <dbReference type="ARBA" id="ARBA00023128"/>
    </source>
</evidence>
<evidence type="ECO:0000256" key="3">
    <source>
        <dbReference type="ARBA" id="ARBA00012944"/>
    </source>
</evidence>
<evidence type="ECO:0000313" key="18">
    <source>
        <dbReference type="EMBL" id="BAX03875.1"/>
    </source>
</evidence>
<keyword evidence="6 15" id="KW-0679">Respiratory chain</keyword>
<sequence length="173" mass="18883">MTFMMCLFLFGLVMGTTAVGSSPSPYYGGLGLVVAAGMGCGILVCCGGSFLSLVLFLIYLGGMLVVMAYSSFLAAERFPYSWERKEVSMYMALFAAVNSQVFLLWPVDWYQTSWAPMDDMEEFIVYRSDMEGVAMMYSSGGGMLVITVWALLLTLLVVLEVARIGDRGAIKAV</sequence>
<name>R9RHV5_PSEAK</name>
<keyword evidence="13 15" id="KW-0472">Membrane</keyword>
<dbReference type="InterPro" id="IPR001457">
    <property type="entry name" value="NADH_UbQ/plastoQ_OxRdtase_su6"/>
</dbReference>
<feature type="transmembrane region" description="Helical" evidence="15">
    <location>
        <begin position="87"/>
        <end position="107"/>
    </location>
</feature>
<organism evidence="17">
    <name type="scientific">Psenopsis anomala</name>
    <name type="common">Pacific rudderfish</name>
    <name type="synonym">Trachinotus anomalus</name>
    <dbReference type="NCBI Taxonomy" id="163124"/>
    <lineage>
        <taxon>Eukaryota</taxon>
        <taxon>Metazoa</taxon>
        <taxon>Chordata</taxon>
        <taxon>Craniata</taxon>
        <taxon>Vertebrata</taxon>
        <taxon>Euteleostomi</taxon>
        <taxon>Actinopterygii</taxon>
        <taxon>Neopterygii</taxon>
        <taxon>Teleostei</taxon>
        <taxon>Neoteleostei</taxon>
        <taxon>Acanthomorphata</taxon>
        <taxon>Pelagiaria</taxon>
        <taxon>Scombriformes</taxon>
        <taxon>Centrolophidae</taxon>
        <taxon>Psenopsis</taxon>
    </lineage>
</organism>
<dbReference type="EMBL" id="AP006830">
    <property type="protein sequence ID" value="BBU26200.1"/>
    <property type="molecule type" value="Genomic_DNA"/>
</dbReference>
<dbReference type="PANTHER" id="PTHR11435:SF1">
    <property type="entry name" value="NADH-UBIQUINONE OXIDOREDUCTASE CHAIN 6"/>
    <property type="match status" value="1"/>
</dbReference>
<evidence type="ECO:0000256" key="10">
    <source>
        <dbReference type="ARBA" id="ARBA00022989"/>
    </source>
</evidence>
<dbReference type="AlphaFoldDB" id="R9RHV5"/>
<keyword evidence="11 15" id="KW-0520">NAD</keyword>
<dbReference type="PANTHER" id="PTHR11435">
    <property type="entry name" value="NADH UBIQUINONE OXIDOREDUCTASE SUBUNIT ND6"/>
    <property type="match status" value="1"/>
</dbReference>
<evidence type="ECO:0000256" key="9">
    <source>
        <dbReference type="ARBA" id="ARBA00022982"/>
    </source>
</evidence>
<evidence type="ECO:0000256" key="6">
    <source>
        <dbReference type="ARBA" id="ARBA00022660"/>
    </source>
</evidence>
<keyword evidence="16" id="KW-0732">Signal</keyword>
<comment type="catalytic activity">
    <reaction evidence="14 15">
        <text>a ubiquinone + NADH + 5 H(+)(in) = a ubiquinol + NAD(+) + 4 H(+)(out)</text>
        <dbReference type="Rhea" id="RHEA:29091"/>
        <dbReference type="Rhea" id="RHEA-COMP:9565"/>
        <dbReference type="Rhea" id="RHEA-COMP:9566"/>
        <dbReference type="ChEBI" id="CHEBI:15378"/>
        <dbReference type="ChEBI" id="CHEBI:16389"/>
        <dbReference type="ChEBI" id="CHEBI:17976"/>
        <dbReference type="ChEBI" id="CHEBI:57540"/>
        <dbReference type="ChEBI" id="CHEBI:57945"/>
        <dbReference type="EC" id="7.1.1.2"/>
    </reaction>
</comment>
<evidence type="ECO:0000256" key="1">
    <source>
        <dbReference type="ARBA" id="ARBA00004225"/>
    </source>
</evidence>
<dbReference type="GO" id="GO:0008137">
    <property type="term" value="F:NADH dehydrogenase (ubiquinone) activity"/>
    <property type="evidence" value="ECO:0007669"/>
    <property type="project" value="UniProtKB-UniRule"/>
</dbReference>
<dbReference type="GO" id="GO:0031966">
    <property type="term" value="C:mitochondrial membrane"/>
    <property type="evidence" value="ECO:0007669"/>
    <property type="project" value="UniProtKB-SubCell"/>
</dbReference>
<evidence type="ECO:0000256" key="2">
    <source>
        <dbReference type="ARBA" id="ARBA00005698"/>
    </source>
</evidence>
<reference evidence="17" key="2">
    <citation type="submission" date="2013-03" db="EMBL/GenBank/DDBJ databases">
        <authorList>
            <person name="Xu T.J."/>
            <person name="Zhang B."/>
            <person name="Wang R.X."/>
        </authorList>
    </citation>
    <scope>NUCLEOTIDE SEQUENCE</scope>
</reference>